<protein>
    <submittedName>
        <fullName evidence="2">Succinate dehydrogenase</fullName>
    </submittedName>
</protein>
<proteinExistence type="predicted"/>
<feature type="transmembrane region" description="Helical" evidence="1">
    <location>
        <begin position="196"/>
        <end position="216"/>
    </location>
</feature>
<dbReference type="GO" id="GO:0016020">
    <property type="term" value="C:membrane"/>
    <property type="evidence" value="ECO:0007669"/>
    <property type="project" value="InterPro"/>
</dbReference>
<reference evidence="3" key="2">
    <citation type="journal article" date="2020" name="Antonie Van Leeuwenhoek">
        <title>Labilibaculum antarcticum sp. nov., a novel facultative anaerobic, psychrotorelant bacterium isolated from marine sediment of Antarctica.</title>
        <authorList>
            <person name="Watanabe M."/>
            <person name="Kojima H."/>
            <person name="Fukui M."/>
        </authorList>
    </citation>
    <scope>NUCLEOTIDE SEQUENCE [LARGE SCALE GENOMIC DNA]</scope>
    <source>
        <strain evidence="3">SPP2</strain>
    </source>
</reference>
<dbReference type="Proteomes" id="UP000218267">
    <property type="component" value="Chromosome"/>
</dbReference>
<dbReference type="OrthoDB" id="9802842at2"/>
<keyword evidence="3" id="KW-1185">Reference proteome</keyword>
<dbReference type="NCBIfam" id="TIGR02046">
    <property type="entry name" value="sdhC_b558_fam"/>
    <property type="match status" value="1"/>
</dbReference>
<organism evidence="2 3">
    <name type="scientific">Labilibaculum antarcticum</name>
    <dbReference type="NCBI Taxonomy" id="1717717"/>
    <lineage>
        <taxon>Bacteria</taxon>
        <taxon>Pseudomonadati</taxon>
        <taxon>Bacteroidota</taxon>
        <taxon>Bacteroidia</taxon>
        <taxon>Marinilabiliales</taxon>
        <taxon>Marinifilaceae</taxon>
        <taxon>Labilibaculum</taxon>
    </lineage>
</organism>
<sequence length="218" mass="24250">MSSFLSSSIGKKLIMSLSGLFLVLFILVHLILNSFLMFDSTGELFNAGAHFMSIPVIRFGLQPVLAGGFIIHIIYAIILTIQNMKARPQKYASQNLGESSTWSSRNMFVLGGLVLVFIAMHLLHFFIPIQIEGNVHDDYQLVKNLFTNGSLGLVYTGLYIVGAILLGLHLAHGFWSAFQSVGLSNKLWRSRLEKVGYIYAIFVAAGFTIIPLYLHFFA</sequence>
<evidence type="ECO:0000313" key="3">
    <source>
        <dbReference type="Proteomes" id="UP000218267"/>
    </source>
</evidence>
<feature type="transmembrane region" description="Helical" evidence="1">
    <location>
        <begin position="108"/>
        <end position="131"/>
    </location>
</feature>
<dbReference type="InterPro" id="IPR011138">
    <property type="entry name" value="Cytochrome_b-558"/>
</dbReference>
<dbReference type="CDD" id="cd03498">
    <property type="entry name" value="SQR_TypeB_2_TM"/>
    <property type="match status" value="1"/>
</dbReference>
<accession>A0A1Y1CHT8</accession>
<feature type="transmembrane region" description="Helical" evidence="1">
    <location>
        <begin position="56"/>
        <end position="81"/>
    </location>
</feature>
<name>A0A1Y1CHT8_9BACT</name>
<feature type="transmembrane region" description="Helical" evidence="1">
    <location>
        <begin position="12"/>
        <end position="36"/>
    </location>
</feature>
<dbReference type="RefSeq" id="WP_096428824.1">
    <property type="nucleotide sequence ID" value="NZ_AP018042.1"/>
</dbReference>
<feature type="transmembrane region" description="Helical" evidence="1">
    <location>
        <begin position="151"/>
        <end position="175"/>
    </location>
</feature>
<gene>
    <name evidence="2" type="ORF">ALGA_1570</name>
</gene>
<keyword evidence="1" id="KW-1133">Transmembrane helix</keyword>
<dbReference type="AlphaFoldDB" id="A0A1Y1CHT8"/>
<dbReference type="EMBL" id="AP018042">
    <property type="protein sequence ID" value="BAX79946.1"/>
    <property type="molecule type" value="Genomic_DNA"/>
</dbReference>
<reference evidence="2 3" key="1">
    <citation type="journal article" date="2018" name="Mar. Genomics">
        <title>Complete genome sequence of Marinifilaceae bacterium strain SPP2, isolated from the Antarctic marine sediment.</title>
        <authorList>
            <person name="Watanabe M."/>
            <person name="Kojima H."/>
            <person name="Fukui M."/>
        </authorList>
    </citation>
    <scope>NUCLEOTIDE SEQUENCE [LARGE SCALE GENOMIC DNA]</scope>
    <source>
        <strain evidence="2 3">SPP2</strain>
    </source>
</reference>
<evidence type="ECO:0000313" key="2">
    <source>
        <dbReference type="EMBL" id="BAX79946.1"/>
    </source>
</evidence>
<dbReference type="InterPro" id="IPR034804">
    <property type="entry name" value="SQR/QFR_C/D"/>
</dbReference>
<dbReference type="Gene3D" id="1.20.1300.10">
    <property type="entry name" value="Fumarate reductase/succinate dehydrogenase, transmembrane subunit"/>
    <property type="match status" value="1"/>
</dbReference>
<dbReference type="SUPFAM" id="SSF81343">
    <property type="entry name" value="Fumarate reductase respiratory complex transmembrane subunits"/>
    <property type="match status" value="1"/>
</dbReference>
<keyword evidence="1" id="KW-0812">Transmembrane</keyword>
<evidence type="ECO:0000256" key="1">
    <source>
        <dbReference type="SAM" id="Phobius"/>
    </source>
</evidence>
<dbReference type="KEGG" id="mbas:ALGA_1570"/>
<keyword evidence="1" id="KW-0472">Membrane</keyword>